<dbReference type="AlphaFoldDB" id="A0A9D3W1X9"/>
<reference evidence="1 2" key="1">
    <citation type="journal article" date="2021" name="Plant Biotechnol. J.">
        <title>Multi-omics assisted identification of the key and species-specific regulatory components of drought-tolerant mechanisms in Gossypium stocksii.</title>
        <authorList>
            <person name="Yu D."/>
            <person name="Ke L."/>
            <person name="Zhang D."/>
            <person name="Wu Y."/>
            <person name="Sun Y."/>
            <person name="Mei J."/>
            <person name="Sun J."/>
            <person name="Sun Y."/>
        </authorList>
    </citation>
    <scope>NUCLEOTIDE SEQUENCE [LARGE SCALE GENOMIC DNA]</scope>
    <source>
        <strain evidence="2">cv. E1</strain>
        <tissue evidence="1">Leaf</tissue>
    </source>
</reference>
<evidence type="ECO:0000313" key="2">
    <source>
        <dbReference type="Proteomes" id="UP000828251"/>
    </source>
</evidence>
<comment type="caution">
    <text evidence="1">The sequence shown here is derived from an EMBL/GenBank/DDBJ whole genome shotgun (WGS) entry which is preliminary data.</text>
</comment>
<organism evidence="1 2">
    <name type="scientific">Gossypium stocksii</name>
    <dbReference type="NCBI Taxonomy" id="47602"/>
    <lineage>
        <taxon>Eukaryota</taxon>
        <taxon>Viridiplantae</taxon>
        <taxon>Streptophyta</taxon>
        <taxon>Embryophyta</taxon>
        <taxon>Tracheophyta</taxon>
        <taxon>Spermatophyta</taxon>
        <taxon>Magnoliopsida</taxon>
        <taxon>eudicotyledons</taxon>
        <taxon>Gunneridae</taxon>
        <taxon>Pentapetalae</taxon>
        <taxon>rosids</taxon>
        <taxon>malvids</taxon>
        <taxon>Malvales</taxon>
        <taxon>Malvaceae</taxon>
        <taxon>Malvoideae</taxon>
        <taxon>Gossypium</taxon>
    </lineage>
</organism>
<proteinExistence type="predicted"/>
<accession>A0A9D3W1X9</accession>
<dbReference type="EMBL" id="JAIQCV010000004">
    <property type="protein sequence ID" value="KAH1106428.1"/>
    <property type="molecule type" value="Genomic_DNA"/>
</dbReference>
<dbReference type="Proteomes" id="UP000828251">
    <property type="component" value="Unassembled WGS sequence"/>
</dbReference>
<keyword evidence="2" id="KW-1185">Reference proteome</keyword>
<gene>
    <name evidence="1" type="ORF">J1N35_010196</name>
</gene>
<feature type="non-terminal residue" evidence="1">
    <location>
        <position position="138"/>
    </location>
</feature>
<evidence type="ECO:0000313" key="1">
    <source>
        <dbReference type="EMBL" id="KAH1106428.1"/>
    </source>
</evidence>
<sequence length="138" mass="15322">MAALLILYLANPTRSTSFSNSHIVRNESYPAFTFAFVLGTGFPDCKIQQYDRQLVTNSLIPEVLNMNSPALDEPILGFLLAVAISVSMTACNAMISPSSFRTSKPVADLYDCRSNAVSKWIATLLLLHTYWVFPVELR</sequence>
<name>A0A9D3W1X9_9ROSI</name>
<protein>
    <submittedName>
        <fullName evidence="1">Uncharacterized protein</fullName>
    </submittedName>
</protein>